<dbReference type="PROSITE" id="PS01096">
    <property type="entry name" value="PPIC_PPIASE_1"/>
    <property type="match status" value="1"/>
</dbReference>
<keyword evidence="7" id="KW-0143">Chaperone</keyword>
<evidence type="ECO:0000313" key="15">
    <source>
        <dbReference type="Proteomes" id="UP000672027"/>
    </source>
</evidence>
<evidence type="ECO:0000256" key="7">
    <source>
        <dbReference type="ARBA" id="ARBA00023186"/>
    </source>
</evidence>
<dbReference type="PROSITE" id="PS50198">
    <property type="entry name" value="PPIC_PPIASE_2"/>
    <property type="match status" value="1"/>
</dbReference>
<dbReference type="SUPFAM" id="SSF109998">
    <property type="entry name" value="Triger factor/SurA peptide-binding domain-like"/>
    <property type="match status" value="1"/>
</dbReference>
<keyword evidence="11" id="KW-0697">Rotamase</keyword>
<evidence type="ECO:0000256" key="10">
    <source>
        <dbReference type="ARBA" id="ARBA00042775"/>
    </source>
</evidence>
<evidence type="ECO:0000256" key="2">
    <source>
        <dbReference type="ARBA" id="ARBA00022475"/>
    </source>
</evidence>
<dbReference type="SUPFAM" id="SSF54534">
    <property type="entry name" value="FKBP-like"/>
    <property type="match status" value="1"/>
</dbReference>
<protein>
    <recommendedName>
        <fullName evidence="9">Periplasmic chaperone PpiD</fullName>
    </recommendedName>
    <alternativeName>
        <fullName evidence="10">Periplasmic folding chaperone</fullName>
    </alternativeName>
</protein>
<dbReference type="Proteomes" id="UP000672027">
    <property type="component" value="Chromosome"/>
</dbReference>
<keyword evidence="3" id="KW-0997">Cell inner membrane</keyword>
<keyword evidence="5 12" id="KW-1133">Transmembrane helix</keyword>
<keyword evidence="2" id="KW-1003">Cell membrane</keyword>
<evidence type="ECO:0000256" key="5">
    <source>
        <dbReference type="ARBA" id="ARBA00022989"/>
    </source>
</evidence>
<evidence type="ECO:0000256" key="1">
    <source>
        <dbReference type="ARBA" id="ARBA00004382"/>
    </source>
</evidence>
<comment type="subcellular location">
    <subcellularLocation>
        <location evidence="1">Cell inner membrane</location>
        <topology evidence="1">Single-pass type II membrane protein</topology>
        <orientation evidence="1">Periplasmic side</orientation>
    </subcellularLocation>
</comment>
<evidence type="ECO:0000256" key="3">
    <source>
        <dbReference type="ARBA" id="ARBA00022519"/>
    </source>
</evidence>
<dbReference type="Gene3D" id="3.10.50.40">
    <property type="match status" value="1"/>
</dbReference>
<keyword evidence="6 12" id="KW-0472">Membrane</keyword>
<sequence>MLQTIHDKAKGWVAYAIVGLITIPFALFGIEQYIGGGGKLAAAVVNGEEISVEQVQNTLREMKQQFGGQLPPGMDDTALKTAALDSVINQVLIQQKIRDGGYRASDRNVADAIAAIEVFQKDGKFDQQTYDNFLKMQRRDPVSFEAQVRADLTEQQLRDAAVATAFIPKTEMERYESLRNQQRELEVFTLKMTDFQTQAQVGDQQIADYYAQNKAAFMTEEKVQIAYLELKRDDLAAKLTLDDAALQRWFEDNAERYAKPEERTVSHILVSVDDPAKDAEAKQRIDALYADIQAGKRTFEDVAKTDSDDKNTADNGGSLGAIVLADWGPEFTKAVTALAAGQMSEPVKTEAGYEIIRVIEIKPAVAQEFVTVKAAVEKDYRTEQADKAFVDAADKMQTLAYENDGDLASIATALNLSVQQSDWATQSQGQGIVADEKVRNAAFAEEVLKSGKNSEALELADGHVVVLRVINHEAAAQKPLESVQADIRSQLLAQASRQLTAQKGEAVLTKLSATQTWSVLTDEGIGDESGVEKLGLVTRTDSKLSSEIAQKAFAMNAPVEGKSSWAGIVLGTGDYVVINLKAVKTGDATAADATSNRLYGQSLGMRELSAMLESLRESAEIETHPENL</sequence>
<dbReference type="PANTHER" id="PTHR47529:SF1">
    <property type="entry name" value="PERIPLASMIC CHAPERONE PPID"/>
    <property type="match status" value="1"/>
</dbReference>
<dbReference type="InterPro" id="IPR046357">
    <property type="entry name" value="PPIase_dom_sf"/>
</dbReference>
<reference evidence="14 15" key="1">
    <citation type="submission" date="2021-04" db="EMBL/GenBank/DDBJ databases">
        <title>Genomics, taxonomy and metabolism of representatives of sulfur bacteria of the genus Thiothrix: Thiothrix fructosivorans QT, Thiothrix unzii A1T and three new species, Thiothrix subterranea sp. nov., Thiothrix litoralis sp. nov. and 'Candidatus Thiothrix anitrata' sp. nov.</title>
        <authorList>
            <person name="Ravin N.V."/>
            <person name="Smolyakov D."/>
            <person name="Rudenko T.S."/>
            <person name="Mardanov A.V."/>
            <person name="Beletsky A.V."/>
            <person name="Markov N.D."/>
            <person name="Fomenkov A.I."/>
            <person name="Roberts R.J."/>
            <person name="Karnachuk O.V."/>
            <person name="Novikov A."/>
            <person name="Grabovich M.Y."/>
        </authorList>
    </citation>
    <scope>NUCLEOTIDE SEQUENCE [LARGE SCALE GENOMIC DNA]</scope>
    <source>
        <strain evidence="14 15">A52</strain>
    </source>
</reference>
<keyword evidence="11" id="KW-0413">Isomerase</keyword>
<evidence type="ECO:0000256" key="11">
    <source>
        <dbReference type="PROSITE-ProRule" id="PRU00278"/>
    </source>
</evidence>
<dbReference type="InterPro" id="IPR027304">
    <property type="entry name" value="Trigger_fact/SurA_dom_sf"/>
</dbReference>
<evidence type="ECO:0000256" key="6">
    <source>
        <dbReference type="ARBA" id="ARBA00023136"/>
    </source>
</evidence>
<dbReference type="PANTHER" id="PTHR47529">
    <property type="entry name" value="PEPTIDYL-PROLYL CIS-TRANS ISOMERASE D"/>
    <property type="match status" value="1"/>
</dbReference>
<dbReference type="InterPro" id="IPR023058">
    <property type="entry name" value="PPIase_PpiC_CS"/>
</dbReference>
<evidence type="ECO:0000256" key="12">
    <source>
        <dbReference type="SAM" id="Phobius"/>
    </source>
</evidence>
<dbReference type="InterPro" id="IPR000297">
    <property type="entry name" value="PPIase_PpiC"/>
</dbReference>
<proteinExistence type="inferred from homology"/>
<gene>
    <name evidence="14" type="ORF">J8380_17500</name>
</gene>
<evidence type="ECO:0000256" key="4">
    <source>
        <dbReference type="ARBA" id="ARBA00022692"/>
    </source>
</evidence>
<accession>A0ABX7X229</accession>
<evidence type="ECO:0000256" key="9">
    <source>
        <dbReference type="ARBA" id="ARBA00040743"/>
    </source>
</evidence>
<keyword evidence="15" id="KW-1185">Reference proteome</keyword>
<dbReference type="Pfam" id="PF00639">
    <property type="entry name" value="Rotamase"/>
    <property type="match status" value="1"/>
</dbReference>
<dbReference type="Pfam" id="PF13624">
    <property type="entry name" value="SurA_N_3"/>
    <property type="match status" value="1"/>
</dbReference>
<keyword evidence="4 12" id="KW-0812">Transmembrane</keyword>
<comment type="similarity">
    <text evidence="8">Belongs to the PpiD chaperone family.</text>
</comment>
<organism evidence="14 15">
    <name type="scientific">Candidatus Thiothrix anitrata</name>
    <dbReference type="NCBI Taxonomy" id="2823902"/>
    <lineage>
        <taxon>Bacteria</taxon>
        <taxon>Pseudomonadati</taxon>
        <taxon>Pseudomonadota</taxon>
        <taxon>Gammaproteobacteria</taxon>
        <taxon>Thiotrichales</taxon>
        <taxon>Thiotrichaceae</taxon>
        <taxon>Thiothrix</taxon>
    </lineage>
</organism>
<dbReference type="Gene3D" id="1.10.4030.10">
    <property type="entry name" value="Porin chaperone SurA, peptide-binding domain"/>
    <property type="match status" value="1"/>
</dbReference>
<feature type="transmembrane region" description="Helical" evidence="12">
    <location>
        <begin position="12"/>
        <end position="30"/>
    </location>
</feature>
<evidence type="ECO:0000313" key="14">
    <source>
        <dbReference type="EMBL" id="QTR49989.1"/>
    </source>
</evidence>
<evidence type="ECO:0000259" key="13">
    <source>
        <dbReference type="PROSITE" id="PS50198"/>
    </source>
</evidence>
<feature type="domain" description="PpiC" evidence="13">
    <location>
        <begin position="260"/>
        <end position="360"/>
    </location>
</feature>
<dbReference type="RefSeq" id="WP_210226812.1">
    <property type="nucleotide sequence ID" value="NZ_CP072800.1"/>
</dbReference>
<dbReference type="InterPro" id="IPR052029">
    <property type="entry name" value="PpiD_chaperone"/>
</dbReference>
<name>A0ABX7X229_9GAMM</name>
<evidence type="ECO:0000256" key="8">
    <source>
        <dbReference type="ARBA" id="ARBA00038408"/>
    </source>
</evidence>
<dbReference type="EMBL" id="CP072800">
    <property type="protein sequence ID" value="QTR49989.1"/>
    <property type="molecule type" value="Genomic_DNA"/>
</dbReference>